<dbReference type="Proteomes" id="UP000051576">
    <property type="component" value="Unassembled WGS sequence"/>
</dbReference>
<organism evidence="1 2">
    <name type="scientific">Liquorilactobacillus vini DSM 20605</name>
    <dbReference type="NCBI Taxonomy" id="1133569"/>
    <lineage>
        <taxon>Bacteria</taxon>
        <taxon>Bacillati</taxon>
        <taxon>Bacillota</taxon>
        <taxon>Bacilli</taxon>
        <taxon>Lactobacillales</taxon>
        <taxon>Lactobacillaceae</taxon>
        <taxon>Liquorilactobacillus</taxon>
    </lineage>
</organism>
<protein>
    <submittedName>
        <fullName evidence="1">Uncharacterized protein</fullName>
    </submittedName>
</protein>
<proteinExistence type="predicted"/>
<dbReference type="STRING" id="1133569.FD21_GL000259"/>
<gene>
    <name evidence="1" type="ORF">FD21_GL000259</name>
</gene>
<accession>A0A0R2CKZ5</accession>
<sequence>MIITWVNFLFKKSSLLADIGEMQNQYQFFYILKDLKFKHLNPTDLGLNTSLKLKYAYEVT</sequence>
<dbReference type="EMBL" id="AYYX01000012">
    <property type="protein sequence ID" value="KRM89099.1"/>
    <property type="molecule type" value="Genomic_DNA"/>
</dbReference>
<dbReference type="AlphaFoldDB" id="A0A0R2CKZ5"/>
<name>A0A0R2CKZ5_9LACO</name>
<dbReference type="PATRIC" id="fig|1133569.4.peg.277"/>
<keyword evidence="2" id="KW-1185">Reference proteome</keyword>
<evidence type="ECO:0000313" key="1">
    <source>
        <dbReference type="EMBL" id="KRM89099.1"/>
    </source>
</evidence>
<reference evidence="1 2" key="1">
    <citation type="journal article" date="2015" name="Genome Announc.">
        <title>Expanding the biotechnology potential of lactobacilli through comparative genomics of 213 strains and associated genera.</title>
        <authorList>
            <person name="Sun Z."/>
            <person name="Harris H.M."/>
            <person name="McCann A."/>
            <person name="Guo C."/>
            <person name="Argimon S."/>
            <person name="Zhang W."/>
            <person name="Yang X."/>
            <person name="Jeffery I.B."/>
            <person name="Cooney J.C."/>
            <person name="Kagawa T.F."/>
            <person name="Liu W."/>
            <person name="Song Y."/>
            <person name="Salvetti E."/>
            <person name="Wrobel A."/>
            <person name="Rasinkangas P."/>
            <person name="Parkhill J."/>
            <person name="Rea M.C."/>
            <person name="O'Sullivan O."/>
            <person name="Ritari J."/>
            <person name="Douillard F.P."/>
            <person name="Paul Ross R."/>
            <person name="Yang R."/>
            <person name="Briner A.E."/>
            <person name="Felis G.E."/>
            <person name="de Vos W.M."/>
            <person name="Barrangou R."/>
            <person name="Klaenhammer T.R."/>
            <person name="Caufield P.W."/>
            <person name="Cui Y."/>
            <person name="Zhang H."/>
            <person name="O'Toole P.W."/>
        </authorList>
    </citation>
    <scope>NUCLEOTIDE SEQUENCE [LARGE SCALE GENOMIC DNA]</scope>
    <source>
        <strain evidence="1 2">DSM 20605</strain>
    </source>
</reference>
<comment type="caution">
    <text evidence="1">The sequence shown here is derived from an EMBL/GenBank/DDBJ whole genome shotgun (WGS) entry which is preliminary data.</text>
</comment>
<evidence type="ECO:0000313" key="2">
    <source>
        <dbReference type="Proteomes" id="UP000051576"/>
    </source>
</evidence>